<organism evidence="1 2">
    <name type="scientific">Methylorubrum podarium</name>
    <dbReference type="NCBI Taxonomy" id="200476"/>
    <lineage>
        <taxon>Bacteria</taxon>
        <taxon>Pseudomonadati</taxon>
        <taxon>Pseudomonadota</taxon>
        <taxon>Alphaproteobacteria</taxon>
        <taxon>Hyphomicrobiales</taxon>
        <taxon>Methylobacteriaceae</taxon>
        <taxon>Methylorubrum</taxon>
    </lineage>
</organism>
<dbReference type="RefSeq" id="WP_350395404.1">
    <property type="nucleotide sequence ID" value="NZ_JBELQE010000080.1"/>
</dbReference>
<comment type="caution">
    <text evidence="1">The sequence shown here is derived from an EMBL/GenBank/DDBJ whole genome shotgun (WGS) entry which is preliminary data.</text>
</comment>
<protein>
    <submittedName>
        <fullName evidence="1">Uncharacterized protein</fullName>
    </submittedName>
</protein>
<keyword evidence="2" id="KW-1185">Reference proteome</keyword>
<dbReference type="Proteomes" id="UP001480955">
    <property type="component" value="Unassembled WGS sequence"/>
</dbReference>
<reference evidence="1 2" key="1">
    <citation type="submission" date="2024-06" db="EMBL/GenBank/DDBJ databases">
        <authorList>
            <person name="Campbell A.G."/>
        </authorList>
    </citation>
    <scope>NUCLEOTIDE SEQUENCE [LARGE SCALE GENOMIC DNA]</scope>
    <source>
        <strain evidence="1 2">EM12</strain>
    </source>
</reference>
<accession>A0ABV1QNK5</accession>
<name>A0ABV1QNK5_9HYPH</name>
<sequence length="60" mass="6841">MDPEADDRKTKMAQRAGWLKPQPEIVRLVRSLAIDDARRDHEAAIEALRRQRKIDDGGSS</sequence>
<gene>
    <name evidence="1" type="ORF">ABS772_13815</name>
</gene>
<dbReference type="EMBL" id="JBELQE010000080">
    <property type="protein sequence ID" value="MER2250992.1"/>
    <property type="molecule type" value="Genomic_DNA"/>
</dbReference>
<evidence type="ECO:0000313" key="2">
    <source>
        <dbReference type="Proteomes" id="UP001480955"/>
    </source>
</evidence>
<evidence type="ECO:0000313" key="1">
    <source>
        <dbReference type="EMBL" id="MER2250992.1"/>
    </source>
</evidence>
<proteinExistence type="predicted"/>